<feature type="domain" description="BioF2-like acetyltransferase" evidence="1">
    <location>
        <begin position="99"/>
        <end position="247"/>
    </location>
</feature>
<accession>A0ABY2WMG2</accession>
<dbReference type="InterPro" id="IPR016181">
    <property type="entry name" value="Acyl_CoA_acyltransferase"/>
</dbReference>
<dbReference type="Proteomes" id="UP000751614">
    <property type="component" value="Unassembled WGS sequence"/>
</dbReference>
<protein>
    <submittedName>
        <fullName evidence="2">GNAT family N-acetyltransferase</fullName>
    </submittedName>
</protein>
<organism evidence="2 3">
    <name type="scientific">Flagellimonas algicola</name>
    <dbReference type="NCBI Taxonomy" id="2583815"/>
    <lineage>
        <taxon>Bacteria</taxon>
        <taxon>Pseudomonadati</taxon>
        <taxon>Bacteroidota</taxon>
        <taxon>Flavobacteriia</taxon>
        <taxon>Flavobacteriales</taxon>
        <taxon>Flavobacteriaceae</taxon>
        <taxon>Flagellimonas</taxon>
    </lineage>
</organism>
<proteinExistence type="predicted"/>
<gene>
    <name evidence="2" type="ORF">FGG15_01215</name>
</gene>
<sequence>MKKESVSLFTDLFIKQEPISQVYSNIELSDGQGNNLVDHSNTSDKNKNIYSFSHVPDHLKINVFDSESLTERIFPTVKGHAIRLDDYSSADAYLRHQNKKQRENINRARRRLETCFDIQYKLFHHQIEETEYQFLMDRLRSMIVQRFEQRGQKSSTLAIWDKVYATSFDLINQGKASLFVVYDKDLPIAFSFNYIYDRLLFGYISSYDLDYGKFSLGQIVIYKLLEWCMDNQFIQYDMGWGDLDYKKWWCNTSYRFNHHFYYPKYSIPGFLYAQFKGNRSRILAFLIAKGVNTQVNKIKRKLKGQPMKPHLGPQHRFKDVDSSQTEAMEEIKVHHEQLSVSKKVINDFLFTTQEHSDDVSLYYSAAKNQYILKGKKKTKSILFNPTNH</sequence>
<dbReference type="SUPFAM" id="SSF55729">
    <property type="entry name" value="Acyl-CoA N-acyltransferases (Nat)"/>
    <property type="match status" value="1"/>
</dbReference>
<evidence type="ECO:0000259" key="1">
    <source>
        <dbReference type="Pfam" id="PF13480"/>
    </source>
</evidence>
<evidence type="ECO:0000313" key="2">
    <source>
        <dbReference type="EMBL" id="TMU56188.1"/>
    </source>
</evidence>
<dbReference type="InterPro" id="IPR038740">
    <property type="entry name" value="BioF2-like_GNAT_dom"/>
</dbReference>
<dbReference type="Gene3D" id="3.40.630.30">
    <property type="match status" value="1"/>
</dbReference>
<dbReference type="Pfam" id="PF13480">
    <property type="entry name" value="Acetyltransf_6"/>
    <property type="match status" value="1"/>
</dbReference>
<keyword evidence="3" id="KW-1185">Reference proteome</keyword>
<comment type="caution">
    <text evidence="2">The sequence shown here is derived from an EMBL/GenBank/DDBJ whole genome shotgun (WGS) entry which is preliminary data.</text>
</comment>
<name>A0ABY2WMG2_9FLAO</name>
<reference evidence="2 3" key="1">
    <citation type="submission" date="2019-05" db="EMBL/GenBank/DDBJ databases">
        <title>Flagellimonas sp. AsT0115, sp. nov., isolated from a marine red algae, Asparagopsis taxiformis.</title>
        <authorList>
            <person name="Kim J."/>
            <person name="Jeong S.E."/>
            <person name="Jeon C.O."/>
        </authorList>
    </citation>
    <scope>NUCLEOTIDE SEQUENCE [LARGE SCALE GENOMIC DNA]</scope>
    <source>
        <strain evidence="2 3">AsT0115</strain>
    </source>
</reference>
<dbReference type="RefSeq" id="WP_138832380.1">
    <property type="nucleotide sequence ID" value="NZ_VCNI01000001.1"/>
</dbReference>
<dbReference type="EMBL" id="VCNI01000001">
    <property type="protein sequence ID" value="TMU56188.1"/>
    <property type="molecule type" value="Genomic_DNA"/>
</dbReference>
<evidence type="ECO:0000313" key="3">
    <source>
        <dbReference type="Proteomes" id="UP000751614"/>
    </source>
</evidence>